<comment type="subcellular location">
    <subcellularLocation>
        <location evidence="1">Cytoplasm</location>
    </subcellularLocation>
</comment>
<dbReference type="InterPro" id="IPR001478">
    <property type="entry name" value="PDZ"/>
</dbReference>
<keyword evidence="2" id="KW-0963">Cytoplasm</keyword>
<dbReference type="FunFam" id="2.30.42.10:FF:000055">
    <property type="entry name" value="PDZ and LIM domain protein 3"/>
    <property type="match status" value="1"/>
</dbReference>
<evidence type="ECO:0000256" key="3">
    <source>
        <dbReference type="ARBA" id="ARBA00023038"/>
    </source>
</evidence>
<organism evidence="6 7">
    <name type="scientific">Melipona quadrifasciata</name>
    <dbReference type="NCBI Taxonomy" id="166423"/>
    <lineage>
        <taxon>Eukaryota</taxon>
        <taxon>Metazoa</taxon>
        <taxon>Ecdysozoa</taxon>
        <taxon>Arthropoda</taxon>
        <taxon>Hexapoda</taxon>
        <taxon>Insecta</taxon>
        <taxon>Pterygota</taxon>
        <taxon>Neoptera</taxon>
        <taxon>Endopterygota</taxon>
        <taxon>Hymenoptera</taxon>
        <taxon>Apocrita</taxon>
        <taxon>Aculeata</taxon>
        <taxon>Apoidea</taxon>
        <taxon>Anthophila</taxon>
        <taxon>Apidae</taxon>
        <taxon>Melipona</taxon>
    </lineage>
</organism>
<gene>
    <name evidence="6" type="ORF">WN51_13284</name>
</gene>
<sequence>MHNRENAQNSLAQEVGDVKHIAISVLIKDLYQFLMTAYICTLDIIIAASSVVVLPSGQFKLNEKLASMTISKSNCPKCATPKVLDVKNLTKYQRKVYNNIHQFLKENDSGVITIDTPSGTERFDTIYIAQTHNNIKKRLHRLINYCQLNGKPYYEVPFYYQNINGNKSPLPKITEYMETVRNDTTYYYRCEFDTRAFYEYVTNKQPVKDIDNIVWTTVNDVKKFESMLPSSCYCRIERKIYEEFNGKVDTPLMQVARFVKENPDVIINTMKKAGKRGGMSAREVTLVGGSPWGFRMHGGHDLHQPLRISRVNPGSKAAQQGVREGDLISSINGRTTRDLTNSEAHALLRNAGEYLKLGLNQDDDNENYDRIEHSDNNDRFKKERNNGIGEELIGTGATWLFPFAVLETCDRGYGKDVAGKIEPRSGILAAGVEAAGLTNGSRLEDGNGSGELGRRQLEREYSEQLEALKFLVEPPACFRNVDEARQNLENKLNTLDLRRMNTIAIPTGESVFTPNPVLRGRMKNCGGNGVERMFQTRNSNFQGFCAGTMGDTRLNIERTVIDLFVRAPILKNRKLDGARRGVLFNANEGKTVRFKDEHDDAGEMLDEKESGERSAKNISLRETSEEMKNCELLEGTDVIDGIDRSEVSMNDGRTEELVRRSRKHFQLLEKEHYAGALKISQHTSAFWIVGNSDDIQTKDRCSSKEVRPKIDKVSSFIVGIVKLQLHKFHLFQPD</sequence>
<dbReference type="Pfam" id="PF00595">
    <property type="entry name" value="PDZ"/>
    <property type="match status" value="1"/>
</dbReference>
<evidence type="ECO:0000313" key="6">
    <source>
        <dbReference type="EMBL" id="KOX75243.1"/>
    </source>
</evidence>
<feature type="transmembrane region" description="Helical" evidence="4">
    <location>
        <begin position="33"/>
        <end position="54"/>
    </location>
</feature>
<dbReference type="AlphaFoldDB" id="A0A0M9A3K3"/>
<proteinExistence type="predicted"/>
<dbReference type="InterPro" id="IPR050604">
    <property type="entry name" value="PDZ-LIM_domain"/>
</dbReference>
<dbReference type="GO" id="GO:0005737">
    <property type="term" value="C:cytoplasm"/>
    <property type="evidence" value="ECO:0007669"/>
    <property type="project" value="UniProtKB-SubCell"/>
</dbReference>
<name>A0A0M9A3K3_9HYME</name>
<evidence type="ECO:0000259" key="5">
    <source>
        <dbReference type="PROSITE" id="PS50106"/>
    </source>
</evidence>
<accession>A0A0M9A3K3</accession>
<dbReference type="GO" id="GO:0001725">
    <property type="term" value="C:stress fiber"/>
    <property type="evidence" value="ECO:0007669"/>
    <property type="project" value="TreeGrafter"/>
</dbReference>
<dbReference type="InterPro" id="IPR036034">
    <property type="entry name" value="PDZ_sf"/>
</dbReference>
<dbReference type="STRING" id="166423.A0A0M9A3K3"/>
<dbReference type="SMART" id="SM00228">
    <property type="entry name" value="PDZ"/>
    <property type="match status" value="1"/>
</dbReference>
<dbReference type="OrthoDB" id="44841at2759"/>
<feature type="domain" description="PDZ" evidence="5">
    <location>
        <begin position="289"/>
        <end position="363"/>
    </location>
</feature>
<keyword evidence="3" id="KW-0479">Metal-binding</keyword>
<dbReference type="GO" id="GO:0030036">
    <property type="term" value="P:actin cytoskeleton organization"/>
    <property type="evidence" value="ECO:0007669"/>
    <property type="project" value="TreeGrafter"/>
</dbReference>
<dbReference type="Gene3D" id="2.30.42.10">
    <property type="match status" value="1"/>
</dbReference>
<evidence type="ECO:0000256" key="2">
    <source>
        <dbReference type="ARBA" id="ARBA00022490"/>
    </source>
</evidence>
<dbReference type="GO" id="GO:0031941">
    <property type="term" value="C:filamentous actin"/>
    <property type="evidence" value="ECO:0007669"/>
    <property type="project" value="TreeGrafter"/>
</dbReference>
<dbReference type="GO" id="GO:0005912">
    <property type="term" value="C:adherens junction"/>
    <property type="evidence" value="ECO:0007669"/>
    <property type="project" value="TreeGrafter"/>
</dbReference>
<keyword evidence="7" id="KW-1185">Reference proteome</keyword>
<dbReference type="GO" id="GO:0003779">
    <property type="term" value="F:actin binding"/>
    <property type="evidence" value="ECO:0007669"/>
    <property type="project" value="TreeGrafter"/>
</dbReference>
<evidence type="ECO:0000313" key="7">
    <source>
        <dbReference type="Proteomes" id="UP000053105"/>
    </source>
</evidence>
<dbReference type="PANTHER" id="PTHR24214:SF38">
    <property type="entry name" value="PDZ AND LIM DOMAIN PROTEIN ZASP-RELATED"/>
    <property type="match status" value="1"/>
</dbReference>
<keyword evidence="3" id="KW-0440">LIM domain</keyword>
<dbReference type="EMBL" id="KQ435768">
    <property type="protein sequence ID" value="KOX75243.1"/>
    <property type="molecule type" value="Genomic_DNA"/>
</dbReference>
<dbReference type="Proteomes" id="UP000053105">
    <property type="component" value="Unassembled WGS sequence"/>
</dbReference>
<keyword evidence="4" id="KW-0472">Membrane</keyword>
<keyword evidence="4" id="KW-1133">Transmembrane helix</keyword>
<dbReference type="SUPFAM" id="SSF50156">
    <property type="entry name" value="PDZ domain-like"/>
    <property type="match status" value="1"/>
</dbReference>
<keyword evidence="4" id="KW-0812">Transmembrane</keyword>
<protein>
    <submittedName>
        <fullName evidence="6">PDZ and LIM domain protein 7</fullName>
    </submittedName>
</protein>
<dbReference type="GO" id="GO:0051371">
    <property type="term" value="F:muscle alpha-actinin binding"/>
    <property type="evidence" value="ECO:0007669"/>
    <property type="project" value="TreeGrafter"/>
</dbReference>
<keyword evidence="3" id="KW-0862">Zinc</keyword>
<evidence type="ECO:0000256" key="1">
    <source>
        <dbReference type="ARBA" id="ARBA00004496"/>
    </source>
</evidence>
<reference evidence="6 7" key="1">
    <citation type="submission" date="2015-07" db="EMBL/GenBank/DDBJ databases">
        <title>The genome of Melipona quadrifasciata.</title>
        <authorList>
            <person name="Pan H."/>
            <person name="Kapheim K."/>
        </authorList>
    </citation>
    <scope>NUCLEOTIDE SEQUENCE [LARGE SCALE GENOMIC DNA]</scope>
    <source>
        <strain evidence="6">0111107301</strain>
        <tissue evidence="6">Whole body</tissue>
    </source>
</reference>
<dbReference type="PROSITE" id="PS50106">
    <property type="entry name" value="PDZ"/>
    <property type="match status" value="1"/>
</dbReference>
<dbReference type="GO" id="GO:0061061">
    <property type="term" value="P:muscle structure development"/>
    <property type="evidence" value="ECO:0007669"/>
    <property type="project" value="TreeGrafter"/>
</dbReference>
<evidence type="ECO:0000256" key="4">
    <source>
        <dbReference type="SAM" id="Phobius"/>
    </source>
</evidence>
<dbReference type="PANTHER" id="PTHR24214">
    <property type="entry name" value="PDZ AND LIM DOMAIN PROTEIN ZASP"/>
    <property type="match status" value="1"/>
</dbReference>